<sequence length="737" mass="83903" precursor="true">MSLFRYLVPLLLLTSCLSHAAEAPLCPVPPVSEPELLAGDNPNIVVTADKAQINQDTLAFFSGNVDIQSRDAQIHAQQATYNKREQFLGATGDIRYRDRQIEVTSDDLFLDADSGRLNLRQTQYRLSAYPGRGAAGSIGINQREGIVLDDVTFTTCPAGQEDWALKAGSLELSPGKIWGEAKHTRLYIADVPVLYLPYFSFPVTDRRQSGLLFPKFTSSDRVGLSYEQPYYWNIAPNMDLTLSPRVMTDRGVQLKTEFRYLSRKHQGQLNLEYLDNDRRFELNEARYAYRLSHLSQLSENWLFSADINDISDDNYIVDLGSDFYSRADTHLYQTLKLDYFSETLSLNMQLRDFEIIGDHPESYRTLPEIKLNYQVPFGSVAHFGLHSELAYFDSPDPGKHAASRFHIAPTLSLPLSNEWGELLGEVSVLHTRYHQDVAADSTLAKNTSRTLGKARLYGAINFERTLNFSGQSLTQTLEPKMQYLYTSYEDQSEIGLYDTNRLLNDYDGLFRGQSFAGLDRISDANHLTVGLTSRLMDESESELLRASIGQIFYLQTPEMGNAQQNSDRSALAGELDWRINNHWSLQTELQLGAEDQAMERSSMSLNYQPSASKLLQATYRYVENIGNEEIEQAGFTVAWPLAKRWQWVARWYHDLTQHRSIETYTGLQYDSCCWSIRLVAQRYLSNRFDALGHQNTNEFESGISLQFEFKGMGSSDSARSLLDEGLFGYRQPYFVNQ</sequence>
<organism evidence="7 8">
    <name type="scientific">Saliniradius amylolyticus</name>
    <dbReference type="NCBI Taxonomy" id="2183582"/>
    <lineage>
        <taxon>Bacteria</taxon>
        <taxon>Pseudomonadati</taxon>
        <taxon>Pseudomonadota</taxon>
        <taxon>Gammaproteobacteria</taxon>
        <taxon>Alteromonadales</taxon>
        <taxon>Alteromonadaceae</taxon>
        <taxon>Saliniradius</taxon>
    </lineage>
</organism>
<dbReference type="PROSITE" id="PS51257">
    <property type="entry name" value="PROKAR_LIPOPROTEIN"/>
    <property type="match status" value="1"/>
</dbReference>
<evidence type="ECO:0000313" key="8">
    <source>
        <dbReference type="Proteomes" id="UP000245728"/>
    </source>
</evidence>
<dbReference type="Proteomes" id="UP000245728">
    <property type="component" value="Chromosome"/>
</dbReference>
<dbReference type="InterPro" id="IPR020889">
    <property type="entry name" value="LipoPS_assembly_LptD"/>
</dbReference>
<feature type="signal peptide" evidence="4">
    <location>
        <begin position="1"/>
        <end position="20"/>
    </location>
</feature>
<dbReference type="Gene3D" id="2.60.450.10">
    <property type="entry name" value="Lipopolysaccharide (LPS) transport protein A like domain"/>
    <property type="match status" value="1"/>
</dbReference>
<evidence type="ECO:0000256" key="1">
    <source>
        <dbReference type="ARBA" id="ARBA00022729"/>
    </source>
</evidence>
<dbReference type="PANTHER" id="PTHR30189:SF1">
    <property type="entry name" value="LPS-ASSEMBLY PROTEIN LPTD"/>
    <property type="match status" value="1"/>
</dbReference>
<dbReference type="EMBL" id="CP029347">
    <property type="protein sequence ID" value="AWL10946.1"/>
    <property type="molecule type" value="Genomic_DNA"/>
</dbReference>
<dbReference type="GO" id="GO:0043165">
    <property type="term" value="P:Gram-negative-bacterium-type cell outer membrane assembly"/>
    <property type="evidence" value="ECO:0007669"/>
    <property type="project" value="UniProtKB-UniRule"/>
</dbReference>
<keyword evidence="1 4" id="KW-0732">Signal</keyword>
<dbReference type="AlphaFoldDB" id="A0A2S2DZZ2"/>
<dbReference type="InterPro" id="IPR050218">
    <property type="entry name" value="LptD"/>
</dbReference>
<dbReference type="RefSeq" id="WP_109338623.1">
    <property type="nucleotide sequence ID" value="NZ_CP029347.1"/>
</dbReference>
<protein>
    <recommendedName>
        <fullName evidence="4">LPS-assembly protein LptD</fullName>
    </recommendedName>
</protein>
<comment type="caution">
    <text evidence="4">Lacks conserved residue(s) required for the propagation of feature annotation.</text>
</comment>
<dbReference type="GO" id="GO:0015920">
    <property type="term" value="P:lipopolysaccharide transport"/>
    <property type="evidence" value="ECO:0007669"/>
    <property type="project" value="InterPro"/>
</dbReference>
<dbReference type="InterPro" id="IPR007543">
    <property type="entry name" value="LptD_C"/>
</dbReference>
<keyword evidence="2 4" id="KW-0472">Membrane</keyword>
<evidence type="ECO:0000256" key="3">
    <source>
        <dbReference type="ARBA" id="ARBA00023237"/>
    </source>
</evidence>
<feature type="domain" description="Organic solvent tolerance-like N-terminal" evidence="5">
    <location>
        <begin position="46"/>
        <end position="170"/>
    </location>
</feature>
<evidence type="ECO:0000259" key="6">
    <source>
        <dbReference type="Pfam" id="PF04453"/>
    </source>
</evidence>
<dbReference type="GO" id="GO:1990351">
    <property type="term" value="C:transporter complex"/>
    <property type="evidence" value="ECO:0007669"/>
    <property type="project" value="TreeGrafter"/>
</dbReference>
<reference evidence="7 8" key="1">
    <citation type="submission" date="2018-05" db="EMBL/GenBank/DDBJ databases">
        <title>Salinimonas sp. HMF8227 Genome sequencing and assembly.</title>
        <authorList>
            <person name="Kang H."/>
            <person name="Kang J."/>
            <person name="Cha I."/>
            <person name="Kim H."/>
            <person name="Joh K."/>
        </authorList>
    </citation>
    <scope>NUCLEOTIDE SEQUENCE [LARGE SCALE GENOMIC DNA]</scope>
    <source>
        <strain evidence="7 8">HMF8227</strain>
    </source>
</reference>
<feature type="domain" description="LptD C-terminal" evidence="6">
    <location>
        <begin position="285"/>
        <end position="645"/>
    </location>
</feature>
<evidence type="ECO:0000256" key="4">
    <source>
        <dbReference type="HAMAP-Rule" id="MF_01411"/>
    </source>
</evidence>
<evidence type="ECO:0000259" key="5">
    <source>
        <dbReference type="Pfam" id="PF03968"/>
    </source>
</evidence>
<evidence type="ECO:0000256" key="2">
    <source>
        <dbReference type="ARBA" id="ARBA00023136"/>
    </source>
</evidence>
<dbReference type="KEGG" id="salh:HMF8227_00450"/>
<dbReference type="Pfam" id="PF04453">
    <property type="entry name" value="LptD"/>
    <property type="match status" value="1"/>
</dbReference>
<evidence type="ECO:0000313" key="7">
    <source>
        <dbReference type="EMBL" id="AWL10946.1"/>
    </source>
</evidence>
<comment type="subunit">
    <text evidence="4">Component of the lipopolysaccharide transport and assembly complex. Interacts with LptE and LptA.</text>
</comment>
<accession>A0A2S2DZZ2</accession>
<dbReference type="PANTHER" id="PTHR30189">
    <property type="entry name" value="LPS-ASSEMBLY PROTEIN"/>
    <property type="match status" value="1"/>
</dbReference>
<feature type="chain" id="PRO_5015791638" description="LPS-assembly protein LptD" evidence="4">
    <location>
        <begin position="21"/>
        <end position="737"/>
    </location>
</feature>
<keyword evidence="3 4" id="KW-0998">Cell outer membrane</keyword>
<comment type="function">
    <text evidence="4">Together with LptE, is involved in the assembly of lipopolysaccharide (LPS) at the surface of the outer membrane.</text>
</comment>
<name>A0A2S2DZZ2_9ALTE</name>
<keyword evidence="8" id="KW-1185">Reference proteome</keyword>
<dbReference type="HAMAP" id="MF_01411">
    <property type="entry name" value="LPS_assembly_LptD"/>
    <property type="match status" value="1"/>
</dbReference>
<dbReference type="GO" id="GO:0009279">
    <property type="term" value="C:cell outer membrane"/>
    <property type="evidence" value="ECO:0007669"/>
    <property type="project" value="UniProtKB-SubCell"/>
</dbReference>
<dbReference type="InterPro" id="IPR005653">
    <property type="entry name" value="OstA-like_N"/>
</dbReference>
<gene>
    <name evidence="4" type="primary">lptD</name>
    <name evidence="7" type="ORF">HMF8227_00450</name>
</gene>
<dbReference type="OrthoDB" id="9760225at2"/>
<comment type="similarity">
    <text evidence="4">Belongs to the LptD family.</text>
</comment>
<dbReference type="Pfam" id="PF03968">
    <property type="entry name" value="LptD_N"/>
    <property type="match status" value="1"/>
</dbReference>
<comment type="subcellular location">
    <subcellularLocation>
        <location evidence="4">Cell outer membrane</location>
    </subcellularLocation>
</comment>
<proteinExistence type="inferred from homology"/>